<protein>
    <submittedName>
        <fullName evidence="1">Uncharacterized protein</fullName>
    </submittedName>
</protein>
<organism evidence="1 2">
    <name type="scientific">Papio anubis</name>
    <name type="common">Olive baboon</name>
    <dbReference type="NCBI Taxonomy" id="9555"/>
    <lineage>
        <taxon>Eukaryota</taxon>
        <taxon>Metazoa</taxon>
        <taxon>Chordata</taxon>
        <taxon>Craniata</taxon>
        <taxon>Vertebrata</taxon>
        <taxon>Euteleostomi</taxon>
        <taxon>Mammalia</taxon>
        <taxon>Eutheria</taxon>
        <taxon>Euarchontoglires</taxon>
        <taxon>Primates</taxon>
        <taxon>Haplorrhini</taxon>
        <taxon>Catarrhini</taxon>
        <taxon>Cercopithecidae</taxon>
        <taxon>Cercopithecinae</taxon>
        <taxon>Papio</taxon>
    </lineage>
</organism>
<evidence type="ECO:0000313" key="1">
    <source>
        <dbReference type="Ensembl" id="ENSPANP00000049334.1"/>
    </source>
</evidence>
<proteinExistence type="predicted"/>
<reference evidence="1 2" key="1">
    <citation type="submission" date="2012-03" db="EMBL/GenBank/DDBJ databases">
        <title>Whole Genome Assembly of Papio anubis.</title>
        <authorList>
            <person name="Liu Y.L."/>
            <person name="Abraham K.A."/>
            <person name="Akbar H.A."/>
            <person name="Ali S.A."/>
            <person name="Anosike U.A."/>
            <person name="Aqrawi P.A."/>
            <person name="Arias F.A."/>
            <person name="Attaway T.A."/>
            <person name="Awwad R.A."/>
            <person name="Babu C.B."/>
            <person name="Bandaranaike D.B."/>
            <person name="Battles P.B."/>
            <person name="Bell A.B."/>
            <person name="Beltran B.B."/>
            <person name="Berhane-Mersha D.B."/>
            <person name="Bess C.B."/>
            <person name="Bickham C.B."/>
            <person name="Bolden T.B."/>
            <person name="Carter K.C."/>
            <person name="Chau D.C."/>
            <person name="Chavez A.C."/>
            <person name="Clerc-Blankenburg K.C."/>
            <person name="Coyle M.C."/>
            <person name="Dao M.D."/>
            <person name="Davila M.L.D."/>
            <person name="Davy-Carroll L.D."/>
            <person name="Denson S.D."/>
            <person name="Dinh H.D."/>
            <person name="Fernandez S.F."/>
            <person name="Fernando P.F."/>
            <person name="Forbes L.F."/>
            <person name="Francis C.F."/>
            <person name="Francisco L.F."/>
            <person name="Fu Q.F."/>
            <person name="Garcia-Iii R.G."/>
            <person name="Garrett T.G."/>
            <person name="Gross S.G."/>
            <person name="Gubbala S.G."/>
            <person name="Hirani K.H."/>
            <person name="Hogues M.H."/>
            <person name="Hollins B.H."/>
            <person name="Jackson L.J."/>
            <person name="Javaid M.J."/>
            <person name="Jhangiani S.J."/>
            <person name="Johnson A.J."/>
            <person name="Johnson B.J."/>
            <person name="Jones J.J."/>
            <person name="Joshi V.J."/>
            <person name="Kalu J.K."/>
            <person name="Khan N.K."/>
            <person name="Korchina V.K."/>
            <person name="Kovar C.K."/>
            <person name="Lago L.L."/>
            <person name="Lara F.L."/>
            <person name="Le T.-K.L."/>
            <person name="Lee S.L."/>
            <person name="Legall-Iii F.L."/>
            <person name="Lemon S.L."/>
            <person name="Liu J.L."/>
            <person name="Liu Y.-S.L."/>
            <person name="Liyanage D.L."/>
            <person name="Lopez J.L."/>
            <person name="Lorensuhewa L.L."/>
            <person name="Mata R.M."/>
            <person name="Mathew T.M."/>
            <person name="Mercado C.M."/>
            <person name="Mercado I.M."/>
            <person name="Morales K.M."/>
            <person name="Morgan M.M."/>
            <person name="Munidasa M.M."/>
            <person name="Ngo D.N."/>
            <person name="Nguyen L.N."/>
            <person name="Nguyen T.N."/>
            <person name="Nguyen N.N."/>
            <person name="Obregon M.O."/>
            <person name="Okwuonu G.O."/>
            <person name="Ongeri F.O."/>
            <person name="Onwere C.O."/>
            <person name="Osifeso I.O."/>
            <person name="Parra A.P."/>
            <person name="Patil S.P."/>
            <person name="Perez A.P."/>
            <person name="Perez Y.P."/>
            <person name="Pham C.P."/>
            <person name="Pu L.-L.P."/>
            <person name="Puazo M.P."/>
            <person name="Quiroz J.Q."/>
            <person name="Rouhana J.R."/>
            <person name="Ruiz M.R."/>
            <person name="Ruiz S.-J.R."/>
            <person name="Saada N.S."/>
            <person name="Santibanez J.S."/>
            <person name="Scheel M.S."/>
            <person name="Schneider B.S."/>
            <person name="Simmons D.S."/>
            <person name="Sisson I.S."/>
            <person name="Tang L.-Y.T."/>
            <person name="Thornton R.T."/>
            <person name="Tisius J.T."/>
            <person name="Toledanes G.T."/>
            <person name="Trejos Z.T."/>
            <person name="Usmani K.U."/>
            <person name="Varghese R.V."/>
            <person name="Vattathil S.V."/>
            <person name="Vee V.V."/>
            <person name="Walker D.W."/>
            <person name="Weissenberger G.W."/>
            <person name="White C.W."/>
            <person name="Williams A.W."/>
            <person name="Woodworth J.W."/>
            <person name="Wright R.W."/>
            <person name="Zhu Y.Z."/>
            <person name="Han Y.H."/>
            <person name="Newsham I.N."/>
            <person name="Nazareth L.N."/>
            <person name="Worley K.W."/>
            <person name="Muzny D.M."/>
            <person name="Rogers J.R."/>
            <person name="Gibbs R.G."/>
        </authorList>
    </citation>
    <scope>NUCLEOTIDE SEQUENCE [LARGE SCALE GENOMIC DNA]</scope>
</reference>
<reference evidence="1" key="2">
    <citation type="submission" date="2025-08" db="UniProtKB">
        <authorList>
            <consortium name="Ensembl"/>
        </authorList>
    </citation>
    <scope>IDENTIFICATION</scope>
</reference>
<reference evidence="1" key="3">
    <citation type="submission" date="2025-09" db="UniProtKB">
        <authorList>
            <consortium name="Ensembl"/>
        </authorList>
    </citation>
    <scope>IDENTIFICATION</scope>
</reference>
<dbReference type="Ensembl" id="ENSPANT00000079251.1">
    <property type="protein sequence ID" value="ENSPANP00000049334.1"/>
    <property type="gene ID" value="ENSPANG00000039809.1"/>
</dbReference>
<dbReference type="PANTHER" id="PTHR46254">
    <property type="entry name" value="PROTEIN GVQW1-RELATED"/>
    <property type="match status" value="1"/>
</dbReference>
<dbReference type="AlphaFoldDB" id="A0A8I5MXI2"/>
<dbReference type="OMA" id="HDIGSTQ"/>
<accession>A0A8I5MXI2</accession>
<dbReference type="PANTHER" id="PTHR46254:SF3">
    <property type="entry name" value="SECRETED PROTEIN"/>
    <property type="match status" value="1"/>
</dbReference>
<dbReference type="PRINTS" id="PR02045">
    <property type="entry name" value="F138DOMAIN"/>
</dbReference>
<keyword evidence="2" id="KW-1185">Reference proteome</keyword>
<name>A0A8I5MXI2_PAPAN</name>
<dbReference type="Proteomes" id="UP000028761">
    <property type="component" value="Chromosome 6"/>
</dbReference>
<evidence type="ECO:0000313" key="2">
    <source>
        <dbReference type="Proteomes" id="UP000028761"/>
    </source>
</evidence>
<sequence>MESHCVAQAGVLWCDLGSLQPPPPGFKQFSCLSLRSNWDYRHVPPRPANFVFLVETGFFHVGQAGLELPTSGHLPASASQSAGIIGMSHHTWPFCILCRDGVLPCSLGWS</sequence>
<dbReference type="GeneTree" id="ENSGT00940000161627"/>